<comment type="caution">
    <text evidence="2">The sequence shown here is derived from an EMBL/GenBank/DDBJ whole genome shotgun (WGS) entry which is preliminary data.</text>
</comment>
<feature type="compositionally biased region" description="Basic and acidic residues" evidence="1">
    <location>
        <begin position="63"/>
        <end position="78"/>
    </location>
</feature>
<organism evidence="2 3">
    <name type="scientific">Phytophthora megakarya</name>
    <dbReference type="NCBI Taxonomy" id="4795"/>
    <lineage>
        <taxon>Eukaryota</taxon>
        <taxon>Sar</taxon>
        <taxon>Stramenopiles</taxon>
        <taxon>Oomycota</taxon>
        <taxon>Peronosporomycetes</taxon>
        <taxon>Peronosporales</taxon>
        <taxon>Peronosporaceae</taxon>
        <taxon>Phytophthora</taxon>
    </lineage>
</organism>
<feature type="region of interest" description="Disordered" evidence="1">
    <location>
        <begin position="9"/>
        <end position="29"/>
    </location>
</feature>
<feature type="non-terminal residue" evidence="2">
    <location>
        <position position="213"/>
    </location>
</feature>
<keyword evidence="3" id="KW-1185">Reference proteome</keyword>
<evidence type="ECO:0000313" key="2">
    <source>
        <dbReference type="EMBL" id="OWZ02676.1"/>
    </source>
</evidence>
<evidence type="ECO:0000313" key="3">
    <source>
        <dbReference type="Proteomes" id="UP000198211"/>
    </source>
</evidence>
<name>A0A225VAF3_9STRA</name>
<evidence type="ECO:0000256" key="1">
    <source>
        <dbReference type="SAM" id="MobiDB-lite"/>
    </source>
</evidence>
<protein>
    <submittedName>
        <fullName evidence="2">Uncharacterized protein</fullName>
    </submittedName>
</protein>
<feature type="region of interest" description="Disordered" evidence="1">
    <location>
        <begin position="173"/>
        <end position="203"/>
    </location>
</feature>
<feature type="compositionally biased region" description="Polar residues" evidence="1">
    <location>
        <begin position="82"/>
        <end position="91"/>
    </location>
</feature>
<sequence>MQKYSVYLAYKSRNPSKRAHRVSASQKDEQYKKTKYFAFLKQLKEQLLAVNSTEPSQQLRLQQRRESGQRRRRRESDPRQTPMASMNNTASRKPLTQLRVARVSNAASGWASKYLCNGSRRARYHFSHLEREWKNGNEIVPSIEQGNRARNHPPASRPDKKHIHRALGTGMLQTAADAGKEDNNAEVGGDVEESSSEGEMDDAELQAALCVFV</sequence>
<reference evidence="3" key="1">
    <citation type="submission" date="2017-03" db="EMBL/GenBank/DDBJ databases">
        <title>Phytopthora megakarya and P. palmivora, two closely related causual agents of cacao black pod achieved similar genome size and gene model numbers by different mechanisms.</title>
        <authorList>
            <person name="Ali S."/>
            <person name="Shao J."/>
            <person name="Larry D.J."/>
            <person name="Kronmiller B."/>
            <person name="Shen D."/>
            <person name="Strem M.D."/>
            <person name="Melnick R.L."/>
            <person name="Guiltinan M.J."/>
            <person name="Tyler B.M."/>
            <person name="Meinhardt L.W."/>
            <person name="Bailey B.A."/>
        </authorList>
    </citation>
    <scope>NUCLEOTIDE SEQUENCE [LARGE SCALE GENOMIC DNA]</scope>
    <source>
        <strain evidence="3">zdho120</strain>
    </source>
</reference>
<dbReference type="AlphaFoldDB" id="A0A225VAF3"/>
<dbReference type="EMBL" id="NBNE01006010">
    <property type="protein sequence ID" value="OWZ02676.1"/>
    <property type="molecule type" value="Genomic_DNA"/>
</dbReference>
<proteinExistence type="predicted"/>
<feature type="region of interest" description="Disordered" evidence="1">
    <location>
        <begin position="51"/>
        <end position="96"/>
    </location>
</feature>
<accession>A0A225VAF3</accession>
<dbReference type="Proteomes" id="UP000198211">
    <property type="component" value="Unassembled WGS sequence"/>
</dbReference>
<feature type="compositionally biased region" description="Acidic residues" evidence="1">
    <location>
        <begin position="189"/>
        <end position="203"/>
    </location>
</feature>
<gene>
    <name evidence="2" type="ORF">PHMEG_00025721</name>
</gene>